<name>A0A165A308_9AGAM</name>
<dbReference type="InterPro" id="IPR012674">
    <property type="entry name" value="Calycin"/>
</dbReference>
<dbReference type="AlphaFoldDB" id="A0A165A308"/>
<dbReference type="OrthoDB" id="9975758at2759"/>
<evidence type="ECO:0000313" key="1">
    <source>
        <dbReference type="EMBL" id="KZS98418.1"/>
    </source>
</evidence>
<evidence type="ECO:0000313" key="2">
    <source>
        <dbReference type="Proteomes" id="UP000076722"/>
    </source>
</evidence>
<protein>
    <submittedName>
        <fullName evidence="1">Uncharacterized protein</fullName>
    </submittedName>
</protein>
<keyword evidence="2" id="KW-1185">Reference proteome</keyword>
<dbReference type="Proteomes" id="UP000076722">
    <property type="component" value="Unassembled WGS sequence"/>
</dbReference>
<dbReference type="Gene3D" id="2.40.128.20">
    <property type="match status" value="1"/>
</dbReference>
<sequence>MSSSVVVHPPNSDHPSLTNAEFPIDKFMRKWHVIQSTLPMWKNKQDVTITYSPIEQSAGPRRFLDIINYTSAKTGHSSEIKGVDTLNLDSKVDDPDSPSCIAARYKWRGSGLLFIASSKWQILGYGEDWAVTYFEKTLFTPAGLDIYASSPNGLSETLLNDIISKLKEVGDKVGQLAEQLFPVPIKALQ</sequence>
<reference evidence="1 2" key="1">
    <citation type="journal article" date="2016" name="Mol. Biol. Evol.">
        <title>Comparative Genomics of Early-Diverging Mushroom-Forming Fungi Provides Insights into the Origins of Lignocellulose Decay Capabilities.</title>
        <authorList>
            <person name="Nagy L.G."/>
            <person name="Riley R."/>
            <person name="Tritt A."/>
            <person name="Adam C."/>
            <person name="Daum C."/>
            <person name="Floudas D."/>
            <person name="Sun H."/>
            <person name="Yadav J.S."/>
            <person name="Pangilinan J."/>
            <person name="Larsson K.H."/>
            <person name="Matsuura K."/>
            <person name="Barry K."/>
            <person name="Labutti K."/>
            <person name="Kuo R."/>
            <person name="Ohm R.A."/>
            <person name="Bhattacharya S.S."/>
            <person name="Shirouzu T."/>
            <person name="Yoshinaga Y."/>
            <person name="Martin F.M."/>
            <person name="Grigoriev I.V."/>
            <person name="Hibbett D.S."/>
        </authorList>
    </citation>
    <scope>NUCLEOTIDE SEQUENCE [LARGE SCALE GENOMIC DNA]</scope>
    <source>
        <strain evidence="1 2">HHB9708</strain>
    </source>
</reference>
<dbReference type="STRING" id="1314777.A0A165A308"/>
<dbReference type="EMBL" id="KV419395">
    <property type="protein sequence ID" value="KZS98418.1"/>
    <property type="molecule type" value="Genomic_DNA"/>
</dbReference>
<proteinExistence type="predicted"/>
<gene>
    <name evidence="1" type="ORF">SISNIDRAFT_481162</name>
</gene>
<accession>A0A165A308</accession>
<organism evidence="1 2">
    <name type="scientific">Sistotremastrum niveocremeum HHB9708</name>
    <dbReference type="NCBI Taxonomy" id="1314777"/>
    <lineage>
        <taxon>Eukaryota</taxon>
        <taxon>Fungi</taxon>
        <taxon>Dikarya</taxon>
        <taxon>Basidiomycota</taxon>
        <taxon>Agaricomycotina</taxon>
        <taxon>Agaricomycetes</taxon>
        <taxon>Sistotremastrales</taxon>
        <taxon>Sistotremastraceae</taxon>
        <taxon>Sertulicium</taxon>
        <taxon>Sertulicium niveocremeum</taxon>
    </lineage>
</organism>